<accession>R4WE24</accession>
<dbReference type="AlphaFoldDB" id="R4WE24"/>
<name>R4WE24_RIPPE</name>
<organism evidence="1">
    <name type="scientific">Riptortus pedestris</name>
    <name type="common">Bean bug</name>
    <dbReference type="NCBI Taxonomy" id="329032"/>
    <lineage>
        <taxon>Eukaryota</taxon>
        <taxon>Metazoa</taxon>
        <taxon>Ecdysozoa</taxon>
        <taxon>Arthropoda</taxon>
        <taxon>Hexapoda</taxon>
        <taxon>Insecta</taxon>
        <taxon>Pterygota</taxon>
        <taxon>Neoptera</taxon>
        <taxon>Paraneoptera</taxon>
        <taxon>Hemiptera</taxon>
        <taxon>Heteroptera</taxon>
        <taxon>Panheteroptera</taxon>
        <taxon>Pentatomomorpha</taxon>
        <taxon>Coreoidea</taxon>
        <taxon>Alydidae</taxon>
        <taxon>Riptortus</taxon>
    </lineage>
</organism>
<reference evidence="1" key="1">
    <citation type="journal article" date="2013" name="PLoS ONE">
        <title>Gene expression in gut symbiotic organ of stinkbug affected by extracellular bacterial symbiont.</title>
        <authorList>
            <person name="Futahashi R."/>
            <person name="Tanaka K."/>
            <person name="Tanahashi M."/>
            <person name="Nikoh N."/>
            <person name="Kikuchi Y."/>
            <person name="Lee B.L."/>
            <person name="Fukatsu T."/>
        </authorList>
    </citation>
    <scope>NUCLEOTIDE SEQUENCE</scope>
    <source>
        <tissue evidence="1">Midgut</tissue>
    </source>
</reference>
<dbReference type="EMBL" id="AK418188">
    <property type="protein sequence ID" value="BAN21403.1"/>
    <property type="molecule type" value="mRNA"/>
</dbReference>
<proteinExistence type="evidence at transcript level"/>
<evidence type="ECO:0000313" key="1">
    <source>
        <dbReference type="EMBL" id="BAN21403.1"/>
    </source>
</evidence>
<sequence>MQVLADALHATPCYKSVFGSTGNTLSRNTKPEKKLSYLFSMDFLANKKSSNN</sequence>
<protein>
    <submittedName>
        <fullName evidence="1">Unkown protein</fullName>
    </submittedName>
</protein>